<evidence type="ECO:0000259" key="4">
    <source>
        <dbReference type="Pfam" id="PF03109"/>
    </source>
</evidence>
<evidence type="ECO:0000256" key="2">
    <source>
        <dbReference type="SAM" id="Phobius"/>
    </source>
</evidence>
<dbReference type="AlphaFoldDB" id="A0A7S3JY92"/>
<evidence type="ECO:0000313" key="5">
    <source>
        <dbReference type="EMBL" id="CAE0366736.1"/>
    </source>
</evidence>
<evidence type="ECO:0000256" key="3">
    <source>
        <dbReference type="SAM" id="SignalP"/>
    </source>
</evidence>
<accession>A0A7S3JY92</accession>
<evidence type="ECO:0000256" key="1">
    <source>
        <dbReference type="ARBA" id="ARBA00009670"/>
    </source>
</evidence>
<dbReference type="Pfam" id="PF03109">
    <property type="entry name" value="ABC1"/>
    <property type="match status" value="1"/>
</dbReference>
<sequence>MMRHKVVLLLLLCTRSLTLIEQRSCFSPRRRRISNLHITASKRPLNEVEVVLLSREKSLEAKLKAIESYYATRPWLVMVRVIEVARAALRVTWAWTIENDEDAVKFNATAWRAARLRGDVSLEVGYRRGTTLRNQVARLGVVFVKLAQTLATRPDIVGEEAAGALESLQDQNKPFDDRLARSRIKIALENSLLHIVDLQGPVAAASLAQVYRASTANGSQVAVKVRRPGAVQQVALDCLILRKSLALLQAYWQSDSTDYVGILNEVIAGLIRELDFRNEANIAPIFWQKHYSQAPYLRVPRPGFSEPKDVASVTSRVHTAEWCRGLTLNALTNDNQKRDMVAKGLDVCFLQLFETGMLHADLHLGNFLYNSDTEELILLDFGLVQNLQPEQIDAMAAAVVSVVQQDWNKFLKALRAVGMLPATPKVWVNPATGERTDGLGPGTWKVCDEDEFVQGFVGALQTEGVLLSFTEVTARLTRLALSYQFILPPWLLFVVRAVITFDGVAESLSPPLSALDFAAPHAARRVLAPLTPQGEADLRALLTKNDEDYESPCLDLEKFRNLGVDSPLVSEGAGLAPREQALATVAVDLLLKRSDGRALRKLIADINPVPLTRLAATQATTLAFSIKPLPKWIKQYILVKKNKQLSTPSHRLWQSEDTTLMPADVRFFAPKPSPPRPPPAWRASKVRSILIGTHIPSLVKSPQAIANLFILSTCVALIVLRVAIVNSPPGYLFRQIIVNTRRWSRIRIRKFREMRLRRKSTRAEKKQKLSFSLIFP</sequence>
<keyword evidence="2" id="KW-0472">Membrane</keyword>
<feature type="domain" description="ABC1 atypical kinase-like" evidence="4">
    <location>
        <begin position="168"/>
        <end position="412"/>
    </location>
</feature>
<dbReference type="SUPFAM" id="SSF56112">
    <property type="entry name" value="Protein kinase-like (PK-like)"/>
    <property type="match status" value="1"/>
</dbReference>
<dbReference type="PANTHER" id="PTHR10566:SF123">
    <property type="entry name" value="PROTEIN KINASE SUPERFAMILY PROTEIN"/>
    <property type="match status" value="1"/>
</dbReference>
<feature type="chain" id="PRO_5031095227" description="ABC1 atypical kinase-like domain-containing protein" evidence="3">
    <location>
        <begin position="19"/>
        <end position="776"/>
    </location>
</feature>
<feature type="signal peptide" evidence="3">
    <location>
        <begin position="1"/>
        <end position="18"/>
    </location>
</feature>
<dbReference type="InterPro" id="IPR011009">
    <property type="entry name" value="Kinase-like_dom_sf"/>
</dbReference>
<keyword evidence="2" id="KW-1133">Transmembrane helix</keyword>
<keyword evidence="2" id="KW-0812">Transmembrane</keyword>
<comment type="similarity">
    <text evidence="1">Belongs to the protein kinase superfamily. ADCK protein kinase family.</text>
</comment>
<dbReference type="Gene3D" id="1.10.510.10">
    <property type="entry name" value="Transferase(Phosphotransferase) domain 1"/>
    <property type="match status" value="1"/>
</dbReference>
<dbReference type="InterPro" id="IPR050154">
    <property type="entry name" value="UbiB_kinase"/>
</dbReference>
<proteinExistence type="inferred from homology"/>
<organism evidence="5">
    <name type="scientific">Aureoumbra lagunensis</name>
    <dbReference type="NCBI Taxonomy" id="44058"/>
    <lineage>
        <taxon>Eukaryota</taxon>
        <taxon>Sar</taxon>
        <taxon>Stramenopiles</taxon>
        <taxon>Ochrophyta</taxon>
        <taxon>Pelagophyceae</taxon>
        <taxon>Pelagomonadales</taxon>
        <taxon>Aureoumbra</taxon>
    </lineage>
</organism>
<gene>
    <name evidence="5" type="ORF">ALAG00032_LOCUS7484</name>
</gene>
<dbReference type="PANTHER" id="PTHR10566">
    <property type="entry name" value="CHAPERONE-ACTIVITY OF BC1 COMPLEX CABC1 -RELATED"/>
    <property type="match status" value="1"/>
</dbReference>
<protein>
    <recommendedName>
        <fullName evidence="4">ABC1 atypical kinase-like domain-containing protein</fullName>
    </recommendedName>
</protein>
<dbReference type="CDD" id="cd05121">
    <property type="entry name" value="ABC1_ADCK3-like"/>
    <property type="match status" value="1"/>
</dbReference>
<dbReference type="EMBL" id="HBIJ01010944">
    <property type="protein sequence ID" value="CAE0366736.1"/>
    <property type="molecule type" value="Transcribed_RNA"/>
</dbReference>
<keyword evidence="3" id="KW-0732">Signal</keyword>
<reference evidence="5" key="1">
    <citation type="submission" date="2021-01" db="EMBL/GenBank/DDBJ databases">
        <authorList>
            <person name="Corre E."/>
            <person name="Pelletier E."/>
            <person name="Niang G."/>
            <person name="Scheremetjew M."/>
            <person name="Finn R."/>
            <person name="Kale V."/>
            <person name="Holt S."/>
            <person name="Cochrane G."/>
            <person name="Meng A."/>
            <person name="Brown T."/>
            <person name="Cohen L."/>
        </authorList>
    </citation>
    <scope>NUCLEOTIDE SEQUENCE</scope>
    <source>
        <strain evidence="5">CCMP1510</strain>
    </source>
</reference>
<name>A0A7S3JY92_9STRA</name>
<dbReference type="InterPro" id="IPR004147">
    <property type="entry name" value="ABC1_dom"/>
</dbReference>
<feature type="transmembrane region" description="Helical" evidence="2">
    <location>
        <begin position="704"/>
        <end position="724"/>
    </location>
</feature>